<dbReference type="AlphaFoldDB" id="A0A1J1DPN9"/>
<dbReference type="EMBL" id="AP017368">
    <property type="protein sequence ID" value="BAV91809.1"/>
    <property type="molecule type" value="Genomic_DNA"/>
</dbReference>
<dbReference type="KEGG" id="dtr:RSDT_0297"/>
<dbReference type="Proteomes" id="UP000242645">
    <property type="component" value="Chromosome"/>
</dbReference>
<evidence type="ECO:0000313" key="1">
    <source>
        <dbReference type="EMBL" id="BAV91809.1"/>
    </source>
</evidence>
<dbReference type="SUPFAM" id="SSF51445">
    <property type="entry name" value="(Trans)glycosidases"/>
    <property type="match status" value="1"/>
</dbReference>
<reference evidence="1 2" key="1">
    <citation type="journal article" date="2017" name="ISME J.">
        <title>Genome of 'Ca. Desulfovibrio trichonymphae', an H2-oxidizing bacterium in a tripartite symbiotic system within a protist cell in the termite gut.</title>
        <authorList>
            <person name="Kuwahara H."/>
            <person name="Yuki M."/>
            <person name="Izawa K."/>
            <person name="Ohkuma M."/>
            <person name="Hongoh Y."/>
        </authorList>
    </citation>
    <scope>NUCLEOTIDE SEQUENCE [LARGE SCALE GENOMIC DNA]</scope>
    <source>
        <strain evidence="1 2">Rs-N31</strain>
    </source>
</reference>
<protein>
    <submittedName>
        <fullName evidence="1">Trehalose synthase-like protein</fullName>
    </submittedName>
</protein>
<dbReference type="InterPro" id="IPR017853">
    <property type="entry name" value="GH"/>
</dbReference>
<sequence length="720" mass="77190">MLQVLSIVTWACYGRFIVSAARVTTVLLLTLAVLTACAPRRHAGAPGRAFAQAGAKKELPRAEPAYLQWLERQSMLGTAAQLIAGISGTQVLWRNSAVSRRAPVLLRAAPNWFSVNPHAVSAGQPVFKALASPDFLDFLSKAGMNGLYVAPSGEHGDIWGALTSVASDGDNITSFHFDPILGDEADFEQLAERLDQLQIQMGGDLPPAATGLGPDFMLQARQAARFDGVYAMVSAPQKKWNLLPTVQSEWDCRPLVPEAATSFAQDGLLPELLIRDLLPWATPGGWAVTGAVRGADGQTRRWIYRYSGDVSRPVLLWQDPSGQARRIFSAAVIRHTGMQRQTLTGVKLETLMGLDARQTSFAGKGSSQDAESGVALWDELSPGPEALNDISRETHRYGGWIVQADVLPPSLTASVLAASVDFTKDTIAAPAAAYALLSADAAPLAALLRISLAAGVDHSRIARGLNDWQHVDWRPLLDLPTGRNLAQKAQNLSGGSPDGLCRWSTPASVAARALHFDAVQAASPDNVEIMRRTCFSLLAWRTGLPGLVFVSPQDLTGALDLAVPQDGFPASFGAAPLWQANGLSRQGRPQARLLFGALQNQWADDTSFLQSMSRVMRVRQKSGLAEGSLLAVLSGPSGCIAAFSRLPDGRHWLLATNFSAERRLFPVRLPAGVAADVARDVLDHQILPLHGGMLELVLDARQSRHILLGKEGTKSEGATS</sequence>
<name>A0A1J1DPN9_9BACT</name>
<evidence type="ECO:0000313" key="2">
    <source>
        <dbReference type="Proteomes" id="UP000242645"/>
    </source>
</evidence>
<accession>A0A1J1DPN9</accession>
<organism evidence="1 2">
    <name type="scientific">Candidatus Desulfovibrio trichonymphae</name>
    <dbReference type="NCBI Taxonomy" id="1725232"/>
    <lineage>
        <taxon>Bacteria</taxon>
        <taxon>Pseudomonadati</taxon>
        <taxon>Thermodesulfobacteriota</taxon>
        <taxon>Desulfovibrionia</taxon>
        <taxon>Desulfovibrionales</taxon>
        <taxon>Desulfovibrionaceae</taxon>
        <taxon>Desulfovibrio</taxon>
    </lineage>
</organism>
<gene>
    <name evidence="1" type="ORF">RSDT_0297</name>
</gene>
<proteinExistence type="predicted"/>
<keyword evidence="2" id="KW-1185">Reference proteome</keyword>